<feature type="binding site" evidence="3">
    <location>
        <begin position="149"/>
        <end position="152"/>
    </location>
    <ligand>
        <name>FAD</name>
        <dbReference type="ChEBI" id="CHEBI:57692"/>
    </ligand>
</feature>
<evidence type="ECO:0000256" key="5">
    <source>
        <dbReference type="SAM" id="SignalP"/>
    </source>
</evidence>
<dbReference type="InterPro" id="IPR036188">
    <property type="entry name" value="FAD/NAD-bd_sf"/>
</dbReference>
<dbReference type="Pfam" id="PF00732">
    <property type="entry name" value="GMC_oxred_N"/>
    <property type="match status" value="1"/>
</dbReference>
<dbReference type="Pfam" id="PF05199">
    <property type="entry name" value="GMC_oxred_C"/>
    <property type="match status" value="1"/>
</dbReference>
<accession>A0A5N4A2M2</accession>
<feature type="signal peptide" evidence="5">
    <location>
        <begin position="1"/>
        <end position="18"/>
    </location>
</feature>
<feature type="chain" id="PRO_5024422922" description="Glucose-methanol-choline oxidoreductase N-terminal domain-containing protein" evidence="5">
    <location>
        <begin position="19"/>
        <end position="607"/>
    </location>
</feature>
<dbReference type="InParanoid" id="A0A5N4A2M2"/>
<dbReference type="OrthoDB" id="269227at2759"/>
<dbReference type="EMBL" id="VVIM01000011">
    <property type="protein sequence ID" value="KAB0791575.1"/>
    <property type="molecule type" value="Genomic_DNA"/>
</dbReference>
<dbReference type="SUPFAM" id="SSF54373">
    <property type="entry name" value="FAD-linked reductases, C-terminal domain"/>
    <property type="match status" value="1"/>
</dbReference>
<feature type="active site" description="Proton donor" evidence="2">
    <location>
        <position position="542"/>
    </location>
</feature>
<comment type="caution">
    <text evidence="7">The sequence shown here is derived from an EMBL/GenBank/DDBJ whole genome shotgun (WGS) entry which is preliminary data.</text>
</comment>
<dbReference type="SUPFAM" id="SSF51905">
    <property type="entry name" value="FAD/NAD(P)-binding domain"/>
    <property type="match status" value="1"/>
</dbReference>
<evidence type="ECO:0000256" key="2">
    <source>
        <dbReference type="PIRSR" id="PIRSR000137-1"/>
    </source>
</evidence>
<gene>
    <name evidence="7" type="ORF">PPYR_03375</name>
</gene>
<dbReference type="InterPro" id="IPR012132">
    <property type="entry name" value="GMC_OxRdtase"/>
</dbReference>
<dbReference type="GO" id="GO:0016614">
    <property type="term" value="F:oxidoreductase activity, acting on CH-OH group of donors"/>
    <property type="evidence" value="ECO:0007669"/>
    <property type="project" value="InterPro"/>
</dbReference>
<dbReference type="InterPro" id="IPR000172">
    <property type="entry name" value="GMC_OxRdtase_N"/>
</dbReference>
<dbReference type="PANTHER" id="PTHR11552">
    <property type="entry name" value="GLUCOSE-METHANOL-CHOLINE GMC OXIDOREDUCTASE"/>
    <property type="match status" value="1"/>
</dbReference>
<dbReference type="GO" id="GO:0050660">
    <property type="term" value="F:flavin adenine dinucleotide binding"/>
    <property type="evidence" value="ECO:0007669"/>
    <property type="project" value="InterPro"/>
</dbReference>
<keyword evidence="5" id="KW-0732">Signal</keyword>
<dbReference type="PIRSF" id="PIRSF000137">
    <property type="entry name" value="Alcohol_oxidase"/>
    <property type="match status" value="1"/>
</dbReference>
<evidence type="ECO:0000313" key="8">
    <source>
        <dbReference type="Proteomes" id="UP000327044"/>
    </source>
</evidence>
<name>A0A5N4A2M2_PHOPY</name>
<protein>
    <recommendedName>
        <fullName evidence="6">Glucose-methanol-choline oxidoreductase N-terminal domain-containing protein</fullName>
    </recommendedName>
</protein>
<proteinExistence type="inferred from homology"/>
<comment type="similarity">
    <text evidence="1 4">Belongs to the GMC oxidoreductase family.</text>
</comment>
<dbReference type="AlphaFoldDB" id="A0A5N4A2M2"/>
<sequence>MVVIYEWFLLLLVGSVGPHSDVEYLEDLIAEEIKRSTAYSFPKDAGEYRTFNDYPRVFGVVDFVVIGSGSGGSVVASRLSENRNWSVLLLEAGGEESNFTEIPAMSNYAANLEYNWGFNSTFQSTCCLGMNGICPFPRGKSLGGTTAINVLVYARGNKMDYDKWSEDSPGWGYRDVLPYFKKSENFNTKGDKGYHGYGGYLNVERHSPTSKKVNALLKAYAELGYPMVDINGYNQLGASSNQFNTLHGRRQSSAKAFLTSTRLRRNLKISTHSYVTKILTDPITKAATGVLFSHKNTKYIAKIKKEVILSAGVVGSPAILMHSGIGRKRHLNELKIPLVKDLEVGENLHDHLIFYNIYFTTSITDPVYTLRESIAQYLHGFGPLTIATNPQGIAFFQLSTKNTTVPDIELVFVPTVTTNTSGFVAGVRDDVVRRMWSRRSDEQISQITLVLLHPKTRGRVFLNSSDPFAYPLIDSKCLADEGNADKETVYMGIEKVMELFDTEAFREMNATLIPDSRCADLGFRSREYWMCLIPWSSLNAYHGGGTCRMGPDPRHGAVVDSRLKVYGVRNLRIADASVIPITISGHMSAPAMMVGERVADFIKEDYK</sequence>
<evidence type="ECO:0000256" key="3">
    <source>
        <dbReference type="PIRSR" id="PIRSR000137-2"/>
    </source>
</evidence>
<feature type="active site" description="Proton acceptor" evidence="2">
    <location>
        <position position="586"/>
    </location>
</feature>
<evidence type="ECO:0000256" key="4">
    <source>
        <dbReference type="RuleBase" id="RU003968"/>
    </source>
</evidence>
<evidence type="ECO:0000313" key="7">
    <source>
        <dbReference type="EMBL" id="KAB0791575.1"/>
    </source>
</evidence>
<organism evidence="7 8">
    <name type="scientific">Photinus pyralis</name>
    <name type="common">Common eastern firefly</name>
    <name type="synonym">Lampyris pyralis</name>
    <dbReference type="NCBI Taxonomy" id="7054"/>
    <lineage>
        <taxon>Eukaryota</taxon>
        <taxon>Metazoa</taxon>
        <taxon>Ecdysozoa</taxon>
        <taxon>Arthropoda</taxon>
        <taxon>Hexapoda</taxon>
        <taxon>Insecta</taxon>
        <taxon>Pterygota</taxon>
        <taxon>Neoptera</taxon>
        <taxon>Endopterygota</taxon>
        <taxon>Coleoptera</taxon>
        <taxon>Polyphaga</taxon>
        <taxon>Elateriformia</taxon>
        <taxon>Elateroidea</taxon>
        <taxon>Lampyridae</taxon>
        <taxon>Lampyrinae</taxon>
        <taxon>Photinus</taxon>
    </lineage>
</organism>
<feature type="domain" description="Glucose-methanol-choline oxidoreductase N-terminal" evidence="6">
    <location>
        <begin position="139"/>
        <end position="162"/>
    </location>
</feature>
<evidence type="ECO:0000256" key="1">
    <source>
        <dbReference type="ARBA" id="ARBA00010790"/>
    </source>
</evidence>
<dbReference type="InterPro" id="IPR007867">
    <property type="entry name" value="GMC_OxRtase_C"/>
</dbReference>
<dbReference type="Gene3D" id="3.50.50.60">
    <property type="entry name" value="FAD/NAD(P)-binding domain"/>
    <property type="match status" value="1"/>
</dbReference>
<keyword evidence="3 4" id="KW-0274">FAD</keyword>
<comment type="cofactor">
    <cofactor evidence="3">
        <name>FAD</name>
        <dbReference type="ChEBI" id="CHEBI:57692"/>
    </cofactor>
</comment>
<reference evidence="7 8" key="1">
    <citation type="journal article" date="2018" name="Elife">
        <title>Firefly genomes illuminate parallel origins of bioluminescence in beetles.</title>
        <authorList>
            <person name="Fallon T.R."/>
            <person name="Lower S.E."/>
            <person name="Chang C.H."/>
            <person name="Bessho-Uehara M."/>
            <person name="Martin G.J."/>
            <person name="Bewick A.J."/>
            <person name="Behringer M."/>
            <person name="Debat H.J."/>
            <person name="Wong I."/>
            <person name="Day J.C."/>
            <person name="Suvorov A."/>
            <person name="Silva C.J."/>
            <person name="Stanger-Hall K.F."/>
            <person name="Hall D.W."/>
            <person name="Schmitz R.J."/>
            <person name="Nelson D.R."/>
            <person name="Lewis S.M."/>
            <person name="Shigenobu S."/>
            <person name="Bybee S.M."/>
            <person name="Larracuente A.M."/>
            <person name="Oba Y."/>
            <person name="Weng J.K."/>
        </authorList>
    </citation>
    <scope>NUCLEOTIDE SEQUENCE [LARGE SCALE GENOMIC DNA]</scope>
    <source>
        <strain evidence="7">1611_PpyrPB1</strain>
        <tissue evidence="7">Whole body</tissue>
    </source>
</reference>
<feature type="binding site" evidence="3">
    <location>
        <position position="145"/>
    </location>
    <ligand>
        <name>FAD</name>
        <dbReference type="ChEBI" id="CHEBI:57692"/>
    </ligand>
</feature>
<evidence type="ECO:0000259" key="6">
    <source>
        <dbReference type="PROSITE" id="PS00623"/>
    </source>
</evidence>
<dbReference type="Gene3D" id="3.30.560.10">
    <property type="entry name" value="Glucose Oxidase, domain 3"/>
    <property type="match status" value="1"/>
</dbReference>
<feature type="binding site" evidence="3">
    <location>
        <position position="275"/>
    </location>
    <ligand>
        <name>FAD</name>
        <dbReference type="ChEBI" id="CHEBI:57692"/>
    </ligand>
</feature>
<dbReference type="PROSITE" id="PS00623">
    <property type="entry name" value="GMC_OXRED_1"/>
    <property type="match status" value="1"/>
</dbReference>
<keyword evidence="8" id="KW-1185">Reference proteome</keyword>
<dbReference type="Proteomes" id="UP000327044">
    <property type="component" value="Unassembled WGS sequence"/>
</dbReference>
<dbReference type="PANTHER" id="PTHR11552:SF158">
    <property type="entry name" value="GH23626P-RELATED"/>
    <property type="match status" value="1"/>
</dbReference>
<keyword evidence="4" id="KW-0285">Flavoprotein</keyword>